<accession>A0ABV0S2L4</accession>
<sequence length="149" mass="17079">MLLVFRLRFYSMCLFVVSWVDYFLFFAVGVDHSRQGSGQPQSELWDGVPSTWSPTHGTQGTIMGLWHWGWMGPYHSKRKLHGATTHPSSLYDTLFSRSPSHPPPGQEHIDNRHLELLIAPCSHQTPGYLCIKYIFKGTFTFRLKVAGRL</sequence>
<evidence type="ECO:0000313" key="3">
    <source>
        <dbReference type="Proteomes" id="UP001434883"/>
    </source>
</evidence>
<protein>
    <recommendedName>
        <fullName evidence="4">Secreted protein</fullName>
    </recommendedName>
</protein>
<evidence type="ECO:0000313" key="2">
    <source>
        <dbReference type="EMBL" id="MEQ2214636.1"/>
    </source>
</evidence>
<evidence type="ECO:0000256" key="1">
    <source>
        <dbReference type="SAM" id="Phobius"/>
    </source>
</evidence>
<keyword evidence="1" id="KW-0812">Transmembrane</keyword>
<dbReference type="EMBL" id="JAHRIN010067524">
    <property type="protein sequence ID" value="MEQ2214636.1"/>
    <property type="molecule type" value="Genomic_DNA"/>
</dbReference>
<proteinExistence type="predicted"/>
<keyword evidence="3" id="KW-1185">Reference proteome</keyword>
<organism evidence="2 3">
    <name type="scientific">Xenoophorus captivus</name>
    <dbReference type="NCBI Taxonomy" id="1517983"/>
    <lineage>
        <taxon>Eukaryota</taxon>
        <taxon>Metazoa</taxon>
        <taxon>Chordata</taxon>
        <taxon>Craniata</taxon>
        <taxon>Vertebrata</taxon>
        <taxon>Euteleostomi</taxon>
        <taxon>Actinopterygii</taxon>
        <taxon>Neopterygii</taxon>
        <taxon>Teleostei</taxon>
        <taxon>Neoteleostei</taxon>
        <taxon>Acanthomorphata</taxon>
        <taxon>Ovalentaria</taxon>
        <taxon>Atherinomorphae</taxon>
        <taxon>Cyprinodontiformes</taxon>
        <taxon>Goodeidae</taxon>
        <taxon>Xenoophorus</taxon>
    </lineage>
</organism>
<reference evidence="2 3" key="1">
    <citation type="submission" date="2021-06" db="EMBL/GenBank/DDBJ databases">
        <authorList>
            <person name="Palmer J.M."/>
        </authorList>
    </citation>
    <scope>NUCLEOTIDE SEQUENCE [LARGE SCALE GENOMIC DNA]</scope>
    <source>
        <strain evidence="2 3">XC_2019</strain>
        <tissue evidence="2">Muscle</tissue>
    </source>
</reference>
<feature type="transmembrane region" description="Helical" evidence="1">
    <location>
        <begin position="7"/>
        <end position="30"/>
    </location>
</feature>
<keyword evidence="1" id="KW-1133">Transmembrane helix</keyword>
<keyword evidence="1" id="KW-0472">Membrane</keyword>
<dbReference type="Proteomes" id="UP001434883">
    <property type="component" value="Unassembled WGS sequence"/>
</dbReference>
<name>A0ABV0S2L4_9TELE</name>
<evidence type="ECO:0008006" key="4">
    <source>
        <dbReference type="Google" id="ProtNLM"/>
    </source>
</evidence>
<gene>
    <name evidence="2" type="ORF">XENOCAPTIV_014791</name>
</gene>
<comment type="caution">
    <text evidence="2">The sequence shown here is derived from an EMBL/GenBank/DDBJ whole genome shotgun (WGS) entry which is preliminary data.</text>
</comment>